<dbReference type="EMBL" id="MLYV02000858">
    <property type="protein sequence ID" value="PSR76217.1"/>
    <property type="molecule type" value="Genomic_DNA"/>
</dbReference>
<keyword evidence="2" id="KW-1185">Reference proteome</keyword>
<dbReference type="AlphaFoldDB" id="A0A2R6NTA8"/>
<accession>A0A2R6NTA8</accession>
<evidence type="ECO:0000313" key="1">
    <source>
        <dbReference type="EMBL" id="PSR76217.1"/>
    </source>
</evidence>
<proteinExistence type="predicted"/>
<reference evidence="1 2" key="1">
    <citation type="submission" date="2018-02" db="EMBL/GenBank/DDBJ databases">
        <title>Genome sequence of the basidiomycete white-rot fungus Phlebia centrifuga.</title>
        <authorList>
            <person name="Granchi Z."/>
            <person name="Peng M."/>
            <person name="de Vries R.P."/>
            <person name="Hilden K."/>
            <person name="Makela M.R."/>
            <person name="Grigoriev I."/>
            <person name="Riley R."/>
        </authorList>
    </citation>
    <scope>NUCLEOTIDE SEQUENCE [LARGE SCALE GENOMIC DNA]</scope>
    <source>
        <strain evidence="1 2">FBCC195</strain>
    </source>
</reference>
<comment type="caution">
    <text evidence="1">The sequence shown here is derived from an EMBL/GenBank/DDBJ whole genome shotgun (WGS) entry which is preliminary data.</text>
</comment>
<gene>
    <name evidence="1" type="ORF">PHLCEN_2v8582</name>
</gene>
<name>A0A2R6NTA8_9APHY</name>
<protein>
    <submittedName>
        <fullName evidence="1">Uncharacterized protein</fullName>
    </submittedName>
</protein>
<organism evidence="1 2">
    <name type="scientific">Hermanssonia centrifuga</name>
    <dbReference type="NCBI Taxonomy" id="98765"/>
    <lineage>
        <taxon>Eukaryota</taxon>
        <taxon>Fungi</taxon>
        <taxon>Dikarya</taxon>
        <taxon>Basidiomycota</taxon>
        <taxon>Agaricomycotina</taxon>
        <taxon>Agaricomycetes</taxon>
        <taxon>Polyporales</taxon>
        <taxon>Meruliaceae</taxon>
        <taxon>Hermanssonia</taxon>
    </lineage>
</organism>
<dbReference type="Proteomes" id="UP000186601">
    <property type="component" value="Unassembled WGS sequence"/>
</dbReference>
<evidence type="ECO:0000313" key="2">
    <source>
        <dbReference type="Proteomes" id="UP000186601"/>
    </source>
</evidence>
<sequence>MVGSILAKPRRVLSLGLTGHEPQRIPLPKTKLADGQETDLIQDEVEVSRQRPRFAGVFIAFDGLLAKHGANLAEAE</sequence>